<gene>
    <name evidence="3" type="ORF">ACFPCY_21475</name>
</gene>
<accession>A0ABV9U2P8</accession>
<reference evidence="4" key="1">
    <citation type="journal article" date="2019" name="Int. J. Syst. Evol. Microbiol.">
        <title>The Global Catalogue of Microorganisms (GCM) 10K type strain sequencing project: providing services to taxonomists for standard genome sequencing and annotation.</title>
        <authorList>
            <consortium name="The Broad Institute Genomics Platform"/>
            <consortium name="The Broad Institute Genome Sequencing Center for Infectious Disease"/>
            <person name="Wu L."/>
            <person name="Ma J."/>
        </authorList>
    </citation>
    <scope>NUCLEOTIDE SEQUENCE [LARGE SCALE GENOMIC DNA]</scope>
    <source>
        <strain evidence="4">KLKA75</strain>
    </source>
</reference>
<evidence type="ECO:0000256" key="1">
    <source>
        <dbReference type="SAM" id="MobiDB-lite"/>
    </source>
</evidence>
<keyword evidence="4" id="KW-1185">Reference proteome</keyword>
<evidence type="ECO:0000259" key="2">
    <source>
        <dbReference type="SMART" id="SM00347"/>
    </source>
</evidence>
<sequence length="192" mass="20637">MDAVTERDDEHTRDDALETIRWELTALARRARAIAGRSHPELSLVAYSLLSHLNDTGGCRAIDLAEYFLLDKSTVSRQVAALERLGLVERAERTGGRGDQASGHGDQAEGDGDRAGGAGDRAGGGGDRVGAGGGGRAGGRGQRLVPTEAGRALLDEAVRRRHEAITERLRDWSDDDLARFAGYLVRYNDAEE</sequence>
<evidence type="ECO:0000313" key="3">
    <source>
        <dbReference type="EMBL" id="MFC4909906.1"/>
    </source>
</evidence>
<dbReference type="SMART" id="SM00347">
    <property type="entry name" value="HTH_MARR"/>
    <property type="match status" value="1"/>
</dbReference>
<dbReference type="InterPro" id="IPR036390">
    <property type="entry name" value="WH_DNA-bd_sf"/>
</dbReference>
<feature type="region of interest" description="Disordered" evidence="1">
    <location>
        <begin position="92"/>
        <end position="148"/>
    </location>
</feature>
<dbReference type="PANTHER" id="PTHR33164">
    <property type="entry name" value="TRANSCRIPTIONAL REGULATOR, MARR FAMILY"/>
    <property type="match status" value="1"/>
</dbReference>
<comment type="caution">
    <text evidence="3">The sequence shown here is derived from an EMBL/GenBank/DDBJ whole genome shotgun (WGS) entry which is preliminary data.</text>
</comment>
<dbReference type="InterPro" id="IPR000835">
    <property type="entry name" value="HTH_MarR-typ"/>
</dbReference>
<dbReference type="EMBL" id="JBHSIT010000006">
    <property type="protein sequence ID" value="MFC4909906.1"/>
    <property type="molecule type" value="Genomic_DNA"/>
</dbReference>
<dbReference type="Gene3D" id="1.10.10.10">
    <property type="entry name" value="Winged helix-like DNA-binding domain superfamily/Winged helix DNA-binding domain"/>
    <property type="match status" value="2"/>
</dbReference>
<proteinExistence type="predicted"/>
<dbReference type="SUPFAM" id="SSF46785">
    <property type="entry name" value="Winged helix' DNA-binding domain"/>
    <property type="match status" value="2"/>
</dbReference>
<dbReference type="Pfam" id="PF12802">
    <property type="entry name" value="MarR_2"/>
    <property type="match status" value="1"/>
</dbReference>
<dbReference type="InterPro" id="IPR039422">
    <property type="entry name" value="MarR/SlyA-like"/>
</dbReference>
<organism evidence="3 4">
    <name type="scientific">Actinomadura gamaensis</name>
    <dbReference type="NCBI Taxonomy" id="1763541"/>
    <lineage>
        <taxon>Bacteria</taxon>
        <taxon>Bacillati</taxon>
        <taxon>Actinomycetota</taxon>
        <taxon>Actinomycetes</taxon>
        <taxon>Streptosporangiales</taxon>
        <taxon>Thermomonosporaceae</taxon>
        <taxon>Actinomadura</taxon>
    </lineage>
</organism>
<feature type="compositionally biased region" description="Gly residues" evidence="1">
    <location>
        <begin position="115"/>
        <end position="141"/>
    </location>
</feature>
<dbReference type="PANTHER" id="PTHR33164:SF57">
    <property type="entry name" value="MARR-FAMILY TRANSCRIPTIONAL REGULATOR"/>
    <property type="match status" value="1"/>
</dbReference>
<dbReference type="InterPro" id="IPR036388">
    <property type="entry name" value="WH-like_DNA-bd_sf"/>
</dbReference>
<dbReference type="RefSeq" id="WP_378257806.1">
    <property type="nucleotide sequence ID" value="NZ_JBHSIT010000006.1"/>
</dbReference>
<dbReference type="Proteomes" id="UP001595872">
    <property type="component" value="Unassembled WGS sequence"/>
</dbReference>
<protein>
    <submittedName>
        <fullName evidence="3">MarR family winged helix-turn-helix transcriptional regulator</fullName>
    </submittedName>
</protein>
<evidence type="ECO:0000313" key="4">
    <source>
        <dbReference type="Proteomes" id="UP001595872"/>
    </source>
</evidence>
<feature type="domain" description="HTH marR-type" evidence="2">
    <location>
        <begin position="34"/>
        <end position="177"/>
    </location>
</feature>
<name>A0ABV9U2P8_9ACTN</name>